<gene>
    <name evidence="2" type="ORF">H261_21743</name>
</gene>
<evidence type="ECO:0000313" key="2">
    <source>
        <dbReference type="EMBL" id="EME67794.1"/>
    </source>
</evidence>
<accession>M3A5N7</accession>
<dbReference type="CDD" id="cd03801">
    <property type="entry name" value="GT4_PimA-like"/>
    <property type="match status" value="1"/>
</dbReference>
<dbReference type="RefSeq" id="WP_008621904.1">
    <property type="nucleotide sequence ID" value="NZ_AONQ01000105.1"/>
</dbReference>
<dbReference type="EMBL" id="AONQ01000105">
    <property type="protein sequence ID" value="EME67794.1"/>
    <property type="molecule type" value="Genomic_DNA"/>
</dbReference>
<evidence type="ECO:0000313" key="3">
    <source>
        <dbReference type="Proteomes" id="UP000011744"/>
    </source>
</evidence>
<dbReference type="PANTHER" id="PTHR45947:SF3">
    <property type="entry name" value="SULFOQUINOVOSYL TRANSFERASE SQD2"/>
    <property type="match status" value="1"/>
</dbReference>
<comment type="caution">
    <text evidence="2">The sequence shown here is derived from an EMBL/GenBank/DDBJ whole genome shotgun (WGS) entry which is preliminary data.</text>
</comment>
<dbReference type="STRING" id="1244869.H261_21743"/>
<dbReference type="Pfam" id="PF00534">
    <property type="entry name" value="Glycos_transf_1"/>
    <property type="match status" value="1"/>
</dbReference>
<evidence type="ECO:0000259" key="1">
    <source>
        <dbReference type="Pfam" id="PF00534"/>
    </source>
</evidence>
<dbReference type="SUPFAM" id="SSF53756">
    <property type="entry name" value="UDP-Glycosyltransferase/glycogen phosphorylase"/>
    <property type="match status" value="1"/>
</dbReference>
<dbReference type="PANTHER" id="PTHR45947">
    <property type="entry name" value="SULFOQUINOVOSYL TRANSFERASE SQD2"/>
    <property type="match status" value="1"/>
</dbReference>
<protein>
    <submittedName>
        <fullName evidence="2">Glycosyltransferase</fullName>
    </submittedName>
</protein>
<dbReference type="PATRIC" id="fig|1244869.3.peg.4285"/>
<reference evidence="2 3" key="1">
    <citation type="journal article" date="2014" name="Genome Announc.">
        <title>Draft Genome Sequence of Magnetospirillum sp. Strain SO-1, a Freshwater Magnetotactic Bacterium Isolated from the Ol'khovka River, Russia.</title>
        <authorList>
            <person name="Grouzdev D.S."/>
            <person name="Dziuba M.V."/>
            <person name="Sukhacheva M.S."/>
            <person name="Mardanov A.V."/>
            <person name="Beletskiy A.V."/>
            <person name="Kuznetsov B.B."/>
            <person name="Skryabin K.G."/>
        </authorList>
    </citation>
    <scope>NUCLEOTIDE SEQUENCE [LARGE SCALE GENOMIC DNA]</scope>
    <source>
        <strain evidence="2 3">SO-1</strain>
    </source>
</reference>
<dbReference type="OrthoDB" id="9790710at2"/>
<dbReference type="InterPro" id="IPR001296">
    <property type="entry name" value="Glyco_trans_1"/>
</dbReference>
<dbReference type="AlphaFoldDB" id="M3A5N7"/>
<dbReference type="GO" id="GO:0016757">
    <property type="term" value="F:glycosyltransferase activity"/>
    <property type="evidence" value="ECO:0007669"/>
    <property type="project" value="InterPro"/>
</dbReference>
<name>M3A5N7_9PROT</name>
<dbReference type="InterPro" id="IPR050194">
    <property type="entry name" value="Glycosyltransferase_grp1"/>
</dbReference>
<proteinExistence type="predicted"/>
<dbReference type="Gene3D" id="3.40.50.2000">
    <property type="entry name" value="Glycogen Phosphorylase B"/>
    <property type="match status" value="2"/>
</dbReference>
<organism evidence="2 3">
    <name type="scientific">Paramagnetospirillum caucaseum</name>
    <dbReference type="NCBI Taxonomy" id="1244869"/>
    <lineage>
        <taxon>Bacteria</taxon>
        <taxon>Pseudomonadati</taxon>
        <taxon>Pseudomonadota</taxon>
        <taxon>Alphaproteobacteria</taxon>
        <taxon>Rhodospirillales</taxon>
        <taxon>Magnetospirillaceae</taxon>
        <taxon>Paramagnetospirillum</taxon>
    </lineage>
</organism>
<dbReference type="eggNOG" id="COG0438">
    <property type="taxonomic scope" value="Bacteria"/>
</dbReference>
<sequence>MTRLLYLVSHPIQYQAPLLRRIAAEPGIDLRVIFERKDTVQGYHDPGFGTQVRWDVDLLGGYDHATMAETSLESEIGRADAVWMHGWDSSARLKALGLARVRGRPVLMRGENQDQAMPDGPGPRGWVKRRYLAWIFRRCRAFLAIGTANGDYYLRRGIGKERIFSMPYAVDNQAFAERAAGADGMALRRSLGIPDGLPVVLFAGKFQRRKRPDLLLDAWKTLAQPRPVLLMVGDGEMRAELEAWAEPGVVFAGFRNQGELPGFYAMADAFVLPSESEPWGLAVNEAMACGTAVVVSDQVGAARDLVDETTGAVFPAGDAAALSTALSQVIARSDCLGAQAAERIAGWDFEADVAGLKQALAFVEERRP</sequence>
<dbReference type="Proteomes" id="UP000011744">
    <property type="component" value="Unassembled WGS sequence"/>
</dbReference>
<feature type="domain" description="Glycosyl transferase family 1" evidence="1">
    <location>
        <begin position="187"/>
        <end position="331"/>
    </location>
</feature>
<keyword evidence="2" id="KW-0808">Transferase</keyword>
<keyword evidence="3" id="KW-1185">Reference proteome</keyword>